<evidence type="ECO:0000256" key="1">
    <source>
        <dbReference type="SAM" id="Coils"/>
    </source>
</evidence>
<dbReference type="PANTHER" id="PTHR33734:SF22">
    <property type="entry name" value="MEMBRANE-BOUND LYTIC MUREIN TRANSGLYCOSYLASE D"/>
    <property type="match status" value="1"/>
</dbReference>
<organism evidence="5 6">
    <name type="scientific">Candidatus Desulfacyla euxinica</name>
    <dbReference type="NCBI Taxonomy" id="2841693"/>
    <lineage>
        <taxon>Bacteria</taxon>
        <taxon>Deltaproteobacteria</taxon>
        <taxon>Candidatus Desulfacyla</taxon>
    </lineage>
</organism>
<sequence>MNQDKDEAAQEFMKEIADDLGYTPRSERDQRSRGVDSRSGPGFLIPGGIVILLLIAVVLFFFTGRSDVSEKDLKSIQAGLNSLEAKLVRLDGLEERIAYLEKEEKKLKQSVNRIAKRSINKQKKRSSSQVKRGYHTVRSGESLYTIAKKYGISTDKLCRLNKITSKKPIQPGQKLLVGQ</sequence>
<keyword evidence="3" id="KW-0472">Membrane</keyword>
<dbReference type="InterPro" id="IPR018392">
    <property type="entry name" value="LysM"/>
</dbReference>
<feature type="region of interest" description="Disordered" evidence="2">
    <location>
        <begin position="15"/>
        <end position="37"/>
    </location>
</feature>
<keyword evidence="3" id="KW-1133">Transmembrane helix</keyword>
<comment type="caution">
    <text evidence="5">The sequence shown here is derived from an EMBL/GenBank/DDBJ whole genome shotgun (WGS) entry which is preliminary data.</text>
</comment>
<dbReference type="PROSITE" id="PS51782">
    <property type="entry name" value="LYSM"/>
    <property type="match status" value="1"/>
</dbReference>
<name>A0A8J6MXA1_9DELT</name>
<keyword evidence="1" id="KW-0175">Coiled coil</keyword>
<dbReference type="SUPFAM" id="SSF54106">
    <property type="entry name" value="LysM domain"/>
    <property type="match status" value="1"/>
</dbReference>
<protein>
    <submittedName>
        <fullName evidence="5">LysM peptidoglycan-binding domain-containing protein</fullName>
    </submittedName>
</protein>
<dbReference type="GO" id="GO:0008932">
    <property type="term" value="F:lytic endotransglycosylase activity"/>
    <property type="evidence" value="ECO:0007669"/>
    <property type="project" value="TreeGrafter"/>
</dbReference>
<evidence type="ECO:0000259" key="4">
    <source>
        <dbReference type="PROSITE" id="PS51782"/>
    </source>
</evidence>
<dbReference type="Proteomes" id="UP000650524">
    <property type="component" value="Unassembled WGS sequence"/>
</dbReference>
<keyword evidence="3" id="KW-0812">Transmembrane</keyword>
<feature type="compositionally biased region" description="Basic and acidic residues" evidence="2">
    <location>
        <begin position="25"/>
        <end position="36"/>
    </location>
</feature>
<feature type="coiled-coil region" evidence="1">
    <location>
        <begin position="83"/>
        <end position="110"/>
    </location>
</feature>
<evidence type="ECO:0000313" key="6">
    <source>
        <dbReference type="Proteomes" id="UP000650524"/>
    </source>
</evidence>
<accession>A0A8J6MXA1</accession>
<proteinExistence type="predicted"/>
<evidence type="ECO:0000256" key="2">
    <source>
        <dbReference type="SAM" id="MobiDB-lite"/>
    </source>
</evidence>
<dbReference type="PANTHER" id="PTHR33734">
    <property type="entry name" value="LYSM DOMAIN-CONTAINING GPI-ANCHORED PROTEIN 2"/>
    <property type="match status" value="1"/>
</dbReference>
<dbReference type="Gene3D" id="3.10.350.10">
    <property type="entry name" value="LysM domain"/>
    <property type="match status" value="1"/>
</dbReference>
<evidence type="ECO:0000256" key="3">
    <source>
        <dbReference type="SAM" id="Phobius"/>
    </source>
</evidence>
<dbReference type="InterPro" id="IPR036779">
    <property type="entry name" value="LysM_dom_sf"/>
</dbReference>
<gene>
    <name evidence="5" type="ORF">H8E19_03495</name>
</gene>
<evidence type="ECO:0000313" key="5">
    <source>
        <dbReference type="EMBL" id="MBC8176445.1"/>
    </source>
</evidence>
<dbReference type="CDD" id="cd00118">
    <property type="entry name" value="LysM"/>
    <property type="match status" value="1"/>
</dbReference>
<feature type="domain" description="LysM" evidence="4">
    <location>
        <begin position="133"/>
        <end position="177"/>
    </location>
</feature>
<reference evidence="5 6" key="1">
    <citation type="submission" date="2020-08" db="EMBL/GenBank/DDBJ databases">
        <title>Bridging the membrane lipid divide: bacteria of the FCB group superphylum have the potential to synthesize archaeal ether lipids.</title>
        <authorList>
            <person name="Villanueva L."/>
            <person name="Von Meijenfeldt F.A.B."/>
            <person name="Westbye A.B."/>
            <person name="Yadav S."/>
            <person name="Hopmans E.C."/>
            <person name="Dutilh B.E."/>
            <person name="Sinninghe Damste J.S."/>
        </authorList>
    </citation>
    <scope>NUCLEOTIDE SEQUENCE [LARGE SCALE GENOMIC DNA]</scope>
    <source>
        <strain evidence="5">NIOZ-UU27</strain>
    </source>
</reference>
<dbReference type="EMBL" id="JACNJD010000136">
    <property type="protein sequence ID" value="MBC8176445.1"/>
    <property type="molecule type" value="Genomic_DNA"/>
</dbReference>
<dbReference type="SMART" id="SM00257">
    <property type="entry name" value="LysM"/>
    <property type="match status" value="1"/>
</dbReference>
<dbReference type="AlphaFoldDB" id="A0A8J6MXA1"/>
<feature type="transmembrane region" description="Helical" evidence="3">
    <location>
        <begin position="43"/>
        <end position="64"/>
    </location>
</feature>
<dbReference type="Pfam" id="PF01476">
    <property type="entry name" value="LysM"/>
    <property type="match status" value="1"/>
</dbReference>